<evidence type="ECO:0000313" key="2">
    <source>
        <dbReference type="Proteomes" id="UP001627154"/>
    </source>
</evidence>
<dbReference type="EMBL" id="JBJJXI010000170">
    <property type="protein sequence ID" value="KAL3384519.1"/>
    <property type="molecule type" value="Genomic_DNA"/>
</dbReference>
<dbReference type="Proteomes" id="UP001627154">
    <property type="component" value="Unassembled WGS sequence"/>
</dbReference>
<organism evidence="1 2">
    <name type="scientific">Trichogramma kaykai</name>
    <dbReference type="NCBI Taxonomy" id="54128"/>
    <lineage>
        <taxon>Eukaryota</taxon>
        <taxon>Metazoa</taxon>
        <taxon>Ecdysozoa</taxon>
        <taxon>Arthropoda</taxon>
        <taxon>Hexapoda</taxon>
        <taxon>Insecta</taxon>
        <taxon>Pterygota</taxon>
        <taxon>Neoptera</taxon>
        <taxon>Endopterygota</taxon>
        <taxon>Hymenoptera</taxon>
        <taxon>Apocrita</taxon>
        <taxon>Proctotrupomorpha</taxon>
        <taxon>Chalcidoidea</taxon>
        <taxon>Trichogrammatidae</taxon>
        <taxon>Trichogramma</taxon>
    </lineage>
</organism>
<dbReference type="AlphaFoldDB" id="A0ABD2VV90"/>
<name>A0ABD2VV90_9HYME</name>
<keyword evidence="2" id="KW-1185">Reference proteome</keyword>
<evidence type="ECO:0000313" key="1">
    <source>
        <dbReference type="EMBL" id="KAL3384519.1"/>
    </source>
</evidence>
<gene>
    <name evidence="1" type="ORF">TKK_019620</name>
</gene>
<comment type="caution">
    <text evidence="1">The sequence shown here is derived from an EMBL/GenBank/DDBJ whole genome shotgun (WGS) entry which is preliminary data.</text>
</comment>
<reference evidence="1 2" key="1">
    <citation type="journal article" date="2024" name="bioRxiv">
        <title>A reference genome for Trichogramma kaykai: A tiny desert-dwelling parasitoid wasp with competing sex-ratio distorters.</title>
        <authorList>
            <person name="Culotta J."/>
            <person name="Lindsey A.R."/>
        </authorList>
    </citation>
    <scope>NUCLEOTIDE SEQUENCE [LARGE SCALE GENOMIC DNA]</scope>
    <source>
        <strain evidence="1 2">KSX58</strain>
    </source>
</reference>
<accession>A0ABD2VV90</accession>
<protein>
    <submittedName>
        <fullName evidence="1">Uncharacterized protein</fullName>
    </submittedName>
</protein>
<sequence length="177" mass="20530">MALPEDFAARLALVVRWPSYTCIPTTLIRKHVCYRDQVFEGYREKVYVYRQIGRQTMYGTYGRGNERTRGSAVSHTRSSVWVWKSFPTISKSSHIDSNETDYSSVPALFAYFIDIHRGEIQVLLRKGFSFLSLKAKLSFQLENLRSPSPRHANDYICQVMIRLCERVDETFSLESGK</sequence>
<proteinExistence type="predicted"/>